<evidence type="ECO:0000313" key="4">
    <source>
        <dbReference type="Proteomes" id="UP000008207"/>
    </source>
</evidence>
<accession>B8IC67</accession>
<dbReference type="EMBL" id="CP001349">
    <property type="protein sequence ID" value="ACL61249.1"/>
    <property type="molecule type" value="Genomic_DNA"/>
</dbReference>
<name>B8IC67_METNO</name>
<reference evidence="3 4" key="1">
    <citation type="submission" date="2009-01" db="EMBL/GenBank/DDBJ databases">
        <title>Complete sequence of chromosome of Methylobacterium nodulans ORS 2060.</title>
        <authorList>
            <consortium name="US DOE Joint Genome Institute"/>
            <person name="Lucas S."/>
            <person name="Copeland A."/>
            <person name="Lapidus A."/>
            <person name="Glavina del Rio T."/>
            <person name="Dalin E."/>
            <person name="Tice H."/>
            <person name="Bruce D."/>
            <person name="Goodwin L."/>
            <person name="Pitluck S."/>
            <person name="Sims D."/>
            <person name="Brettin T."/>
            <person name="Detter J.C."/>
            <person name="Han C."/>
            <person name="Larimer F."/>
            <person name="Land M."/>
            <person name="Hauser L."/>
            <person name="Kyrpides N."/>
            <person name="Ivanova N."/>
            <person name="Marx C.J."/>
            <person name="Richardson P."/>
        </authorList>
    </citation>
    <scope>NUCLEOTIDE SEQUENCE [LARGE SCALE GENOMIC DNA]</scope>
    <source>
        <strain evidence="4">LMG 21967 / CNCM I-2342 / ORS 2060</strain>
    </source>
</reference>
<keyword evidence="1" id="KW-0175">Coiled coil</keyword>
<gene>
    <name evidence="3" type="ordered locus">Mnod_6476</name>
</gene>
<dbReference type="AlphaFoldDB" id="B8IC67"/>
<sequence>MDGALQKIAEQGVVGALLVIMLIVIGYLQRKRDTEAEQRLKEARETLITTAETNRILGALKDAMTGLQQSQQSLITTVQTMDLWARGALDKQLLRDERVEKTIDAHTAALRELEDVARDSNRQINEMRGQIDRQTAGR</sequence>
<keyword evidence="2" id="KW-1133">Transmembrane helix</keyword>
<dbReference type="Proteomes" id="UP000008207">
    <property type="component" value="Chromosome"/>
</dbReference>
<dbReference type="HOGENOM" id="CLU_1852880_0_0_5"/>
<proteinExistence type="predicted"/>
<protein>
    <submittedName>
        <fullName evidence="3">Uncharacterized protein</fullName>
    </submittedName>
</protein>
<dbReference type="RefSeq" id="WP_015932823.1">
    <property type="nucleotide sequence ID" value="NC_011894.1"/>
</dbReference>
<evidence type="ECO:0000256" key="2">
    <source>
        <dbReference type="SAM" id="Phobius"/>
    </source>
</evidence>
<keyword evidence="2" id="KW-0812">Transmembrane</keyword>
<keyword evidence="4" id="KW-1185">Reference proteome</keyword>
<dbReference type="OrthoDB" id="7995250at2"/>
<keyword evidence="2" id="KW-0472">Membrane</keyword>
<dbReference type="STRING" id="460265.Mnod_6476"/>
<dbReference type="KEGG" id="mno:Mnod_6476"/>
<feature type="coiled-coil region" evidence="1">
    <location>
        <begin position="103"/>
        <end position="130"/>
    </location>
</feature>
<evidence type="ECO:0000313" key="3">
    <source>
        <dbReference type="EMBL" id="ACL61249.1"/>
    </source>
</evidence>
<organism evidence="3 4">
    <name type="scientific">Methylobacterium nodulans (strain LMG 21967 / CNCM I-2342 / ORS 2060)</name>
    <dbReference type="NCBI Taxonomy" id="460265"/>
    <lineage>
        <taxon>Bacteria</taxon>
        <taxon>Pseudomonadati</taxon>
        <taxon>Pseudomonadota</taxon>
        <taxon>Alphaproteobacteria</taxon>
        <taxon>Hyphomicrobiales</taxon>
        <taxon>Methylobacteriaceae</taxon>
        <taxon>Methylobacterium</taxon>
    </lineage>
</organism>
<evidence type="ECO:0000256" key="1">
    <source>
        <dbReference type="SAM" id="Coils"/>
    </source>
</evidence>
<feature type="transmembrane region" description="Helical" evidence="2">
    <location>
        <begin position="12"/>
        <end position="29"/>
    </location>
</feature>